<accession>A0A645C887</accession>
<protein>
    <submittedName>
        <fullName evidence="2">Uncharacterized protein</fullName>
    </submittedName>
</protein>
<comment type="caution">
    <text evidence="2">The sequence shown here is derived from an EMBL/GenBank/DDBJ whole genome shotgun (WGS) entry which is preliminary data.</text>
</comment>
<dbReference type="EMBL" id="VSSQ01023453">
    <property type="protein sequence ID" value="MPM70404.1"/>
    <property type="molecule type" value="Genomic_DNA"/>
</dbReference>
<evidence type="ECO:0000313" key="2">
    <source>
        <dbReference type="EMBL" id="MPM70404.1"/>
    </source>
</evidence>
<feature type="region of interest" description="Disordered" evidence="1">
    <location>
        <begin position="19"/>
        <end position="50"/>
    </location>
</feature>
<reference evidence="2" key="1">
    <citation type="submission" date="2019-08" db="EMBL/GenBank/DDBJ databases">
        <authorList>
            <person name="Kucharzyk K."/>
            <person name="Murdoch R.W."/>
            <person name="Higgins S."/>
            <person name="Loffler F."/>
        </authorList>
    </citation>
    <scope>NUCLEOTIDE SEQUENCE</scope>
</reference>
<gene>
    <name evidence="2" type="ORF">SDC9_117359</name>
</gene>
<feature type="region of interest" description="Disordered" evidence="1">
    <location>
        <begin position="111"/>
        <end position="135"/>
    </location>
</feature>
<organism evidence="2">
    <name type="scientific">bioreactor metagenome</name>
    <dbReference type="NCBI Taxonomy" id="1076179"/>
    <lineage>
        <taxon>unclassified sequences</taxon>
        <taxon>metagenomes</taxon>
        <taxon>ecological metagenomes</taxon>
    </lineage>
</organism>
<evidence type="ECO:0000256" key="1">
    <source>
        <dbReference type="SAM" id="MobiDB-lite"/>
    </source>
</evidence>
<dbReference type="AlphaFoldDB" id="A0A645C887"/>
<name>A0A645C887_9ZZZZ</name>
<proteinExistence type="predicted"/>
<feature type="compositionally biased region" description="Basic and acidic residues" evidence="1">
    <location>
        <begin position="22"/>
        <end position="35"/>
    </location>
</feature>
<sequence>MAFGLYEVYGAAGDKVGRAHKVGQEKEPRERHPGAEDGITQIFKTGPPGFKGPVVEHQRHGNERHEFKEHIKGHKVICHGNAHKNSHRHGIEAQKLRFPLRVLQIGEGIDGYGRPDAGNQHHKKPGKTVILQGQP</sequence>